<dbReference type="InterPro" id="IPR016156">
    <property type="entry name" value="FAD/NAD-linked_Rdtase_dimer_sf"/>
</dbReference>
<dbReference type="PIRSF" id="PIRSF000350">
    <property type="entry name" value="Mercury_reductase_MerA"/>
    <property type="match status" value="1"/>
</dbReference>
<dbReference type="InterPro" id="IPR012999">
    <property type="entry name" value="Pyr_OxRdtase_I_AS"/>
</dbReference>
<dbReference type="Gene3D" id="3.30.390.30">
    <property type="match status" value="1"/>
</dbReference>
<dbReference type="PRINTS" id="PR00411">
    <property type="entry name" value="PNDRDTASEI"/>
</dbReference>
<dbReference type="InterPro" id="IPR006322">
    <property type="entry name" value="Glutathione_Rdtase_euk/bac"/>
</dbReference>
<dbReference type="GO" id="GO:0005829">
    <property type="term" value="C:cytosol"/>
    <property type="evidence" value="ECO:0007669"/>
    <property type="project" value="TreeGrafter"/>
</dbReference>
<evidence type="ECO:0000313" key="14">
    <source>
        <dbReference type="EMBL" id="QGT77453.1"/>
    </source>
</evidence>
<keyword evidence="7 11" id="KW-0676">Redox-active center</keyword>
<dbReference type="Pfam" id="PF02852">
    <property type="entry name" value="Pyr_redox_dim"/>
    <property type="match status" value="1"/>
</dbReference>
<dbReference type="PANTHER" id="PTHR42737:SF2">
    <property type="entry name" value="GLUTATHIONE REDUCTASE"/>
    <property type="match status" value="1"/>
</dbReference>
<dbReference type="InterPro" id="IPR036188">
    <property type="entry name" value="FAD/NAD-bd_sf"/>
</dbReference>
<organism evidence="14 15">
    <name type="scientific">Guyparkeria halophila</name>
    <dbReference type="NCBI Taxonomy" id="47960"/>
    <lineage>
        <taxon>Bacteria</taxon>
        <taxon>Pseudomonadati</taxon>
        <taxon>Pseudomonadota</taxon>
        <taxon>Gammaproteobacteria</taxon>
        <taxon>Chromatiales</taxon>
        <taxon>Thioalkalibacteraceae</taxon>
        <taxon>Guyparkeria</taxon>
    </lineage>
</organism>
<evidence type="ECO:0000256" key="1">
    <source>
        <dbReference type="ARBA" id="ARBA00007532"/>
    </source>
</evidence>
<proteinExistence type="inferred from homology"/>
<feature type="binding site" evidence="9">
    <location>
        <position position="115"/>
    </location>
    <ligand>
        <name>FAD</name>
        <dbReference type="ChEBI" id="CHEBI:57692"/>
    </ligand>
</feature>
<keyword evidence="9" id="KW-0520">NAD</keyword>
<dbReference type="KEGG" id="ghl:GM160_00345"/>
<reference evidence="14 15" key="1">
    <citation type="submission" date="2019-11" db="EMBL/GenBank/DDBJ databases">
        <authorList>
            <person name="Zhang J."/>
            <person name="Sun C."/>
        </authorList>
    </citation>
    <scope>NUCLEOTIDE SEQUENCE [LARGE SCALE GENOMIC DNA]</scope>
    <source>
        <strain evidence="15">sp2</strain>
    </source>
</reference>
<dbReference type="GO" id="GO:0050661">
    <property type="term" value="F:NADP binding"/>
    <property type="evidence" value="ECO:0007669"/>
    <property type="project" value="InterPro"/>
</dbReference>
<feature type="domain" description="FAD/NAD(P)-binding" evidence="13">
    <location>
        <begin position="6"/>
        <end position="318"/>
    </location>
</feature>
<sequence length="454" mass="48443">MSGKHFDMIVLGGGSGGLAVAERASQHGKRVAVVEPTALGGTCVNVGCVPKKVMWYAANLAHDRADAVDWGFPEAPGAVDFGTLTKKRREFIAGITNFWNGYAKDLDLEVLEGYGRLAGDNKVDVDGTTYTADHIVISTGGRPLVPPVPGAEHGITSDGFFELDELPERTAVIGGGYIGVELAGVLRSLGSEVTLLDMLDTVLAPFDPLIRETATENLHQLGIETHLPYKVSKLEKTDEGTIIHGADGETLGPFDQVIWAVGRKPNTDDIGLDKAGVEVEKNGMIPVDAYQNTNVPGIYAIGDIIGKYPLTPVAIAAGRRLSDRLFDGQNDAHLEYETIPTVVFAHPALGTVGLTEPQAVERFGKKLVTVYETTFTPMRYALSSHGFKTAMKLVCVGKEERVAGLHIVGDGADEMLQGFAVAVKAGLTKGQFDDTVALHPTSAEELVTLKTPRD</sequence>
<evidence type="ECO:0000256" key="9">
    <source>
        <dbReference type="PIRSR" id="PIRSR000350-3"/>
    </source>
</evidence>
<comment type="similarity">
    <text evidence="1 11">Belongs to the class-I pyridine nucleotide-disulfide oxidoreductase family.</text>
</comment>
<evidence type="ECO:0000256" key="3">
    <source>
        <dbReference type="ARBA" id="ARBA00022630"/>
    </source>
</evidence>
<keyword evidence="6" id="KW-1015">Disulfide bond</keyword>
<protein>
    <submittedName>
        <fullName evidence="14">Glutathione-disulfide reductase</fullName>
        <ecNumber evidence="14">1.8.1.7</ecNumber>
    </submittedName>
</protein>
<evidence type="ECO:0000256" key="6">
    <source>
        <dbReference type="ARBA" id="ARBA00023157"/>
    </source>
</evidence>
<keyword evidence="4 9" id="KW-0274">FAD</keyword>
<dbReference type="NCBIfam" id="TIGR01421">
    <property type="entry name" value="gluta_reduc_1"/>
    <property type="match status" value="1"/>
</dbReference>
<dbReference type="GO" id="GO:0004362">
    <property type="term" value="F:glutathione-disulfide reductase (NADPH) activity"/>
    <property type="evidence" value="ECO:0007669"/>
    <property type="project" value="UniProtKB-EC"/>
</dbReference>
<dbReference type="Gene3D" id="3.50.50.60">
    <property type="entry name" value="FAD/NAD(P)-binding domain"/>
    <property type="match status" value="2"/>
</dbReference>
<evidence type="ECO:0000256" key="4">
    <source>
        <dbReference type="ARBA" id="ARBA00022827"/>
    </source>
</evidence>
<evidence type="ECO:0000256" key="7">
    <source>
        <dbReference type="ARBA" id="ARBA00023284"/>
    </source>
</evidence>
<keyword evidence="3 11" id="KW-0285">Flavoprotein</keyword>
<dbReference type="GO" id="GO:0034599">
    <property type="term" value="P:cellular response to oxidative stress"/>
    <property type="evidence" value="ECO:0007669"/>
    <property type="project" value="TreeGrafter"/>
</dbReference>
<dbReference type="PRINTS" id="PR00368">
    <property type="entry name" value="FADPNR"/>
</dbReference>
<dbReference type="InterPro" id="IPR001100">
    <property type="entry name" value="Pyr_nuc-diS_OxRdtase"/>
</dbReference>
<evidence type="ECO:0000313" key="15">
    <source>
        <dbReference type="Proteomes" id="UP000427716"/>
    </source>
</evidence>
<feature type="disulfide bond" description="Redox-active" evidence="10">
    <location>
        <begin position="43"/>
        <end position="48"/>
    </location>
</feature>
<name>A0A6I6D0Q9_9GAMM</name>
<keyword evidence="5 11" id="KW-0560">Oxidoreductase</keyword>
<dbReference type="InterPro" id="IPR046952">
    <property type="entry name" value="GSHR/TRXR-like"/>
</dbReference>
<feature type="binding site" evidence="9">
    <location>
        <position position="262"/>
    </location>
    <ligand>
        <name>NAD(+)</name>
        <dbReference type="ChEBI" id="CHEBI:57540"/>
    </ligand>
</feature>
<dbReference type="SUPFAM" id="SSF51905">
    <property type="entry name" value="FAD/NAD(P)-binding domain"/>
    <property type="match status" value="1"/>
</dbReference>
<evidence type="ECO:0000256" key="11">
    <source>
        <dbReference type="RuleBase" id="RU003691"/>
    </source>
</evidence>
<keyword evidence="15" id="KW-1185">Reference proteome</keyword>
<dbReference type="InterPro" id="IPR023753">
    <property type="entry name" value="FAD/NAD-binding_dom"/>
</dbReference>
<evidence type="ECO:0000256" key="2">
    <source>
        <dbReference type="ARBA" id="ARBA00011738"/>
    </source>
</evidence>
<evidence type="ECO:0000259" key="12">
    <source>
        <dbReference type="Pfam" id="PF02852"/>
    </source>
</evidence>
<comment type="subunit">
    <text evidence="2">Homodimer.</text>
</comment>
<dbReference type="FunFam" id="3.30.390.30:FF:000003">
    <property type="entry name" value="Glutathione reductase"/>
    <property type="match status" value="1"/>
</dbReference>
<dbReference type="Proteomes" id="UP000427716">
    <property type="component" value="Chromosome"/>
</dbReference>
<feature type="domain" description="Pyridine nucleotide-disulphide oxidoreductase dimerisation" evidence="12">
    <location>
        <begin position="339"/>
        <end position="448"/>
    </location>
</feature>
<dbReference type="GO" id="GO:0006749">
    <property type="term" value="P:glutathione metabolic process"/>
    <property type="evidence" value="ECO:0007669"/>
    <property type="project" value="InterPro"/>
</dbReference>
<gene>
    <name evidence="14" type="primary">gorA</name>
    <name evidence="14" type="ORF">GM160_00345</name>
</gene>
<dbReference type="Pfam" id="PF07992">
    <property type="entry name" value="Pyr_redox_2"/>
    <property type="match status" value="1"/>
</dbReference>
<dbReference type="GO" id="GO:0045454">
    <property type="term" value="P:cell redox homeostasis"/>
    <property type="evidence" value="ECO:0007669"/>
    <property type="project" value="InterPro"/>
</dbReference>
<dbReference type="GO" id="GO:0050660">
    <property type="term" value="F:flavin adenine dinucleotide binding"/>
    <property type="evidence" value="ECO:0007669"/>
    <property type="project" value="InterPro"/>
</dbReference>
<dbReference type="InterPro" id="IPR004099">
    <property type="entry name" value="Pyr_nucl-diS_OxRdtase_dimer"/>
</dbReference>
<dbReference type="AlphaFoldDB" id="A0A6I6D0Q9"/>
<accession>A0A6I6D0Q9</accession>
<dbReference type="FunFam" id="3.50.50.60:FF:000235">
    <property type="entry name" value="Glutathione reductase"/>
    <property type="match status" value="1"/>
</dbReference>
<dbReference type="PANTHER" id="PTHR42737">
    <property type="entry name" value="GLUTATHIONE REDUCTASE"/>
    <property type="match status" value="1"/>
</dbReference>
<keyword evidence="9" id="KW-0547">Nucleotide-binding</keyword>
<dbReference type="RefSeq" id="WP_156227289.1">
    <property type="nucleotide sequence ID" value="NZ_CP046415.1"/>
</dbReference>
<evidence type="ECO:0000256" key="10">
    <source>
        <dbReference type="PIRSR" id="PIRSR000350-4"/>
    </source>
</evidence>
<dbReference type="EC" id="1.8.1.7" evidence="14"/>
<evidence type="ECO:0000259" key="13">
    <source>
        <dbReference type="Pfam" id="PF07992"/>
    </source>
</evidence>
<dbReference type="NCBIfam" id="NF004776">
    <property type="entry name" value="PRK06116.1"/>
    <property type="match status" value="1"/>
</dbReference>
<feature type="binding site" evidence="9">
    <location>
        <position position="52"/>
    </location>
    <ligand>
        <name>FAD</name>
        <dbReference type="ChEBI" id="CHEBI:57692"/>
    </ligand>
</feature>
<feature type="binding site" evidence="9">
    <location>
        <position position="303"/>
    </location>
    <ligand>
        <name>FAD</name>
        <dbReference type="ChEBI" id="CHEBI:57692"/>
    </ligand>
</feature>
<dbReference type="PROSITE" id="PS00076">
    <property type="entry name" value="PYRIDINE_REDOX_1"/>
    <property type="match status" value="1"/>
</dbReference>
<feature type="active site" description="Proton acceptor" evidence="8">
    <location>
        <position position="439"/>
    </location>
</feature>
<dbReference type="SUPFAM" id="SSF55424">
    <property type="entry name" value="FAD/NAD-linked reductases, dimerisation (C-terminal) domain"/>
    <property type="match status" value="1"/>
</dbReference>
<evidence type="ECO:0000256" key="8">
    <source>
        <dbReference type="PIRSR" id="PIRSR000350-2"/>
    </source>
</evidence>
<comment type="cofactor">
    <cofactor evidence="9">
        <name>FAD</name>
        <dbReference type="ChEBI" id="CHEBI:57692"/>
    </cofactor>
    <text evidence="9">Binds 1 FAD per subunit.</text>
</comment>
<dbReference type="EMBL" id="CP046415">
    <property type="protein sequence ID" value="QGT77453.1"/>
    <property type="molecule type" value="Genomic_DNA"/>
</dbReference>
<evidence type="ECO:0000256" key="5">
    <source>
        <dbReference type="ARBA" id="ARBA00023002"/>
    </source>
</evidence>
<feature type="binding site" evidence="9">
    <location>
        <begin position="174"/>
        <end position="181"/>
    </location>
    <ligand>
        <name>NAD(+)</name>
        <dbReference type="ChEBI" id="CHEBI:57540"/>
    </ligand>
</feature>